<dbReference type="AlphaFoldDB" id="A0A084VQA4"/>
<dbReference type="OrthoDB" id="5964374at2759"/>
<feature type="compositionally biased region" description="Polar residues" evidence="2">
    <location>
        <begin position="103"/>
        <end position="116"/>
    </location>
</feature>
<dbReference type="InterPro" id="IPR036638">
    <property type="entry name" value="HLH_DNA-bd_sf"/>
</dbReference>
<feature type="coiled-coil region" evidence="1">
    <location>
        <begin position="213"/>
        <end position="272"/>
    </location>
</feature>
<dbReference type="GO" id="GO:0046983">
    <property type="term" value="F:protein dimerization activity"/>
    <property type="evidence" value="ECO:0007669"/>
    <property type="project" value="InterPro"/>
</dbReference>
<evidence type="ECO:0000313" key="6">
    <source>
        <dbReference type="Proteomes" id="UP000030765"/>
    </source>
</evidence>
<dbReference type="SMART" id="SM00353">
    <property type="entry name" value="HLH"/>
    <property type="match status" value="1"/>
</dbReference>
<dbReference type="EMBL" id="ATLV01015164">
    <property type="status" value="NOT_ANNOTATED_CDS"/>
    <property type="molecule type" value="Genomic_DNA"/>
</dbReference>
<sequence>MVASEEVKEEIDVVSIGDKNLPTNPTARNRRHLESEVASKIRTASSRPPNGALHYDRHGGSGYHHHHPHHRQQTPQHGHDDVVGGTTRGGAQPLLGAMYPTPAGSTTISGANTPLPTGSGCHSAASSPPPPVTATSSSVSRRRTHGGGAAGSKRGSSGAGGGPSSKRMRQHHSKRSSNGHDGRAGADGTGGLHDELDTVEKRNLHNNMERQRRIGLKNLFEELKRQIPNLRDKDRAPKVNILREAAALCNRLNRESEQINELRQHQKKLYERVRFLRSSMHTQRAQLQHATPVAE</sequence>
<feature type="compositionally biased region" description="Basic residues" evidence="2">
    <location>
        <begin position="63"/>
        <end position="72"/>
    </location>
</feature>
<dbReference type="Pfam" id="PF00010">
    <property type="entry name" value="HLH"/>
    <property type="match status" value="1"/>
</dbReference>
<dbReference type="OMA" id="MHTQRAQ"/>
<dbReference type="VEuPathDB" id="VectorBase:ASIC007685"/>
<evidence type="ECO:0000313" key="4">
    <source>
        <dbReference type="EMBL" id="KFB40148.1"/>
    </source>
</evidence>
<organism evidence="4">
    <name type="scientific">Anopheles sinensis</name>
    <name type="common">Mosquito</name>
    <dbReference type="NCBI Taxonomy" id="74873"/>
    <lineage>
        <taxon>Eukaryota</taxon>
        <taxon>Metazoa</taxon>
        <taxon>Ecdysozoa</taxon>
        <taxon>Arthropoda</taxon>
        <taxon>Hexapoda</taxon>
        <taxon>Insecta</taxon>
        <taxon>Pterygota</taxon>
        <taxon>Neoptera</taxon>
        <taxon>Endopterygota</taxon>
        <taxon>Diptera</taxon>
        <taxon>Nematocera</taxon>
        <taxon>Culicoidea</taxon>
        <taxon>Culicidae</taxon>
        <taxon>Anophelinae</taxon>
        <taxon>Anopheles</taxon>
    </lineage>
</organism>
<dbReference type="CDD" id="cd11400">
    <property type="entry name" value="bHLHzip_Myc"/>
    <property type="match status" value="1"/>
</dbReference>
<reference evidence="4 6" key="1">
    <citation type="journal article" date="2014" name="BMC Genomics">
        <title>Genome sequence of Anopheles sinensis provides insight into genetics basis of mosquito competence for malaria parasites.</title>
        <authorList>
            <person name="Zhou D."/>
            <person name="Zhang D."/>
            <person name="Ding G."/>
            <person name="Shi L."/>
            <person name="Hou Q."/>
            <person name="Ye Y."/>
            <person name="Xu Y."/>
            <person name="Zhou H."/>
            <person name="Xiong C."/>
            <person name="Li S."/>
            <person name="Yu J."/>
            <person name="Hong S."/>
            <person name="Yu X."/>
            <person name="Zou P."/>
            <person name="Chen C."/>
            <person name="Chang X."/>
            <person name="Wang W."/>
            <person name="Lv Y."/>
            <person name="Sun Y."/>
            <person name="Ma L."/>
            <person name="Shen B."/>
            <person name="Zhu C."/>
        </authorList>
    </citation>
    <scope>NUCLEOTIDE SEQUENCE [LARGE SCALE GENOMIC DNA]</scope>
</reference>
<dbReference type="EMBL" id="KE525003">
    <property type="protein sequence ID" value="KFB40148.1"/>
    <property type="molecule type" value="Genomic_DNA"/>
</dbReference>
<accession>A0A084VQA4</accession>
<keyword evidence="6" id="KW-1185">Reference proteome</keyword>
<dbReference type="Proteomes" id="UP000030765">
    <property type="component" value="Unassembled WGS sequence"/>
</dbReference>
<name>A0A084VQA4_ANOSI</name>
<dbReference type="STRING" id="74873.A0A084VQA4"/>
<dbReference type="InterPro" id="IPR050433">
    <property type="entry name" value="Myc_transcription_factors"/>
</dbReference>
<dbReference type="EnsemblMetazoa" id="ASIC007685-RA">
    <property type="protein sequence ID" value="ASIC007685-PA"/>
    <property type="gene ID" value="ASIC007685"/>
</dbReference>
<dbReference type="Gene3D" id="4.10.280.10">
    <property type="entry name" value="Helix-loop-helix DNA-binding domain"/>
    <property type="match status" value="1"/>
</dbReference>
<feature type="compositionally biased region" description="Basic residues" evidence="2">
    <location>
        <begin position="166"/>
        <end position="177"/>
    </location>
</feature>
<keyword evidence="1" id="KW-0175">Coiled coil</keyword>
<proteinExistence type="predicted"/>
<evidence type="ECO:0000259" key="3">
    <source>
        <dbReference type="PROSITE" id="PS50888"/>
    </source>
</evidence>
<dbReference type="VEuPathDB" id="VectorBase:ASIS006087"/>
<dbReference type="InterPro" id="IPR011598">
    <property type="entry name" value="bHLH_dom"/>
</dbReference>
<feature type="domain" description="BHLH" evidence="3">
    <location>
        <begin position="200"/>
        <end position="252"/>
    </location>
</feature>
<reference evidence="5" key="2">
    <citation type="submission" date="2020-05" db="UniProtKB">
        <authorList>
            <consortium name="EnsemblMetazoa"/>
        </authorList>
    </citation>
    <scope>IDENTIFICATION</scope>
</reference>
<dbReference type="PROSITE" id="PS50888">
    <property type="entry name" value="BHLH"/>
    <property type="match status" value="1"/>
</dbReference>
<evidence type="ECO:0000313" key="5">
    <source>
        <dbReference type="EnsemblMetazoa" id="ASIC007685-PA"/>
    </source>
</evidence>
<protein>
    <submittedName>
        <fullName evidence="4">AGAP000646-PA-like protein</fullName>
    </submittedName>
</protein>
<evidence type="ECO:0000256" key="1">
    <source>
        <dbReference type="SAM" id="Coils"/>
    </source>
</evidence>
<evidence type="ECO:0000256" key="2">
    <source>
        <dbReference type="SAM" id="MobiDB-lite"/>
    </source>
</evidence>
<gene>
    <name evidence="4" type="ORF">ZHAS_00007685</name>
</gene>
<dbReference type="SUPFAM" id="SSF47459">
    <property type="entry name" value="HLH, helix-loop-helix DNA-binding domain"/>
    <property type="match status" value="1"/>
</dbReference>
<feature type="region of interest" description="Disordered" evidence="2">
    <location>
        <begin position="40"/>
        <end position="194"/>
    </location>
</feature>
<dbReference type="PANTHER" id="PTHR45851">
    <property type="entry name" value="MYC PROTO-ONCOGENE"/>
    <property type="match status" value="1"/>
</dbReference>